<dbReference type="AlphaFoldDB" id="A0A4U1BUR3"/>
<dbReference type="OrthoDB" id="759716at2"/>
<sequence>MNEINNVSDSLEASIAKDNLFDIVGSLGDYSLDKLLDLGEGIPIISYFSKGVKATIAVRDMLFLEKVVEFLRTVGEVPTEQRLKMIDKIQSDKSYNEKFGKASMIALERFNDVKKARILGQAAKYLSRDELTFRLYKRLSFTLDRLYIDDLLFFSSTPVISRLPVYLKSDLETLGLIKSEIVTKKVDPRTSSRGAVQVDAKIKWEITRLGMFFKQIVEDKPLELFGGRKPEFPVGFNEPEE</sequence>
<proteinExistence type="predicted"/>
<dbReference type="RefSeq" id="WP_136878573.1">
    <property type="nucleotide sequence ID" value="NZ_SWBO01000021.1"/>
</dbReference>
<comment type="caution">
    <text evidence="1">The sequence shown here is derived from an EMBL/GenBank/DDBJ whole genome shotgun (WGS) entry which is preliminary data.</text>
</comment>
<dbReference type="Proteomes" id="UP000310477">
    <property type="component" value="Unassembled WGS sequence"/>
</dbReference>
<reference evidence="1 2" key="1">
    <citation type="submission" date="2019-04" db="EMBL/GenBank/DDBJ databases">
        <title>Pedobacter sp. AR-2-6 sp. nov., isolated from Arctic soil.</title>
        <authorList>
            <person name="Dahal R.H."/>
            <person name="Kim D.-U."/>
        </authorList>
    </citation>
    <scope>NUCLEOTIDE SEQUENCE [LARGE SCALE GENOMIC DNA]</scope>
    <source>
        <strain evidence="1 2">AR-2-6</strain>
    </source>
</reference>
<accession>A0A4U1BUR3</accession>
<keyword evidence="2" id="KW-1185">Reference proteome</keyword>
<evidence type="ECO:0000313" key="1">
    <source>
        <dbReference type="EMBL" id="TKB96175.1"/>
    </source>
</evidence>
<name>A0A4U1BUR3_9SPHI</name>
<gene>
    <name evidence="1" type="ORF">FA045_18545</name>
</gene>
<evidence type="ECO:0008006" key="3">
    <source>
        <dbReference type="Google" id="ProtNLM"/>
    </source>
</evidence>
<evidence type="ECO:0000313" key="2">
    <source>
        <dbReference type="Proteomes" id="UP000310477"/>
    </source>
</evidence>
<organism evidence="1 2">
    <name type="scientific">Pedobacter cryotolerans</name>
    <dbReference type="NCBI Taxonomy" id="2571270"/>
    <lineage>
        <taxon>Bacteria</taxon>
        <taxon>Pseudomonadati</taxon>
        <taxon>Bacteroidota</taxon>
        <taxon>Sphingobacteriia</taxon>
        <taxon>Sphingobacteriales</taxon>
        <taxon>Sphingobacteriaceae</taxon>
        <taxon>Pedobacter</taxon>
    </lineage>
</organism>
<dbReference type="EMBL" id="SWBO01000021">
    <property type="protein sequence ID" value="TKB96175.1"/>
    <property type="molecule type" value="Genomic_DNA"/>
</dbReference>
<protein>
    <recommendedName>
        <fullName evidence="3">DUF4393 domain-containing protein</fullName>
    </recommendedName>
</protein>